<feature type="transmembrane region" description="Helical" evidence="1">
    <location>
        <begin position="171"/>
        <end position="190"/>
    </location>
</feature>
<dbReference type="InterPro" id="IPR005330">
    <property type="entry name" value="MHYT_dom"/>
</dbReference>
<dbReference type="RefSeq" id="WP_208003834.1">
    <property type="nucleotide sequence ID" value="NZ_JAGDFX010000001.1"/>
</dbReference>
<feature type="domain" description="MHYT" evidence="2">
    <location>
        <begin position="6"/>
        <end position="199"/>
    </location>
</feature>
<proteinExistence type="predicted"/>
<keyword evidence="1" id="KW-1133">Transmembrane helix</keyword>
<feature type="transmembrane region" description="Helical" evidence="1">
    <location>
        <begin position="215"/>
        <end position="237"/>
    </location>
</feature>
<dbReference type="Proteomes" id="UP000664882">
    <property type="component" value="Unassembled WGS sequence"/>
</dbReference>
<dbReference type="EMBL" id="JAGDFX010000001">
    <property type="protein sequence ID" value="MBO1518255.1"/>
    <property type="molecule type" value="Genomic_DNA"/>
</dbReference>
<comment type="caution">
    <text evidence="3">The sequence shown here is derived from an EMBL/GenBank/DDBJ whole genome shotgun (WGS) entry which is preliminary data.</text>
</comment>
<dbReference type="PANTHER" id="PTHR35152">
    <property type="entry name" value="DOMAIN SIGNALLING PROTEIN, PUTATIVE (AFU_ORTHOLOGUE AFUA_5G11310)-RELATED"/>
    <property type="match status" value="1"/>
</dbReference>
<keyword evidence="1" id="KW-0812">Transmembrane</keyword>
<feature type="transmembrane region" description="Helical" evidence="1">
    <location>
        <begin position="6"/>
        <end position="29"/>
    </location>
</feature>
<feature type="transmembrane region" description="Helical" evidence="1">
    <location>
        <begin position="107"/>
        <end position="125"/>
    </location>
</feature>
<keyword evidence="4" id="KW-1185">Reference proteome</keyword>
<dbReference type="PANTHER" id="PTHR35152:SF1">
    <property type="entry name" value="DOMAIN SIGNALLING PROTEIN, PUTATIVE (AFU_ORTHOLOGUE AFUA_5G11310)-RELATED"/>
    <property type="match status" value="1"/>
</dbReference>
<protein>
    <recommendedName>
        <fullName evidence="2">MHYT domain-containing protein</fullName>
    </recommendedName>
</protein>
<feature type="transmembrane region" description="Helical" evidence="1">
    <location>
        <begin position="78"/>
        <end position="98"/>
    </location>
</feature>
<dbReference type="Pfam" id="PF03707">
    <property type="entry name" value="MHYT"/>
    <property type="match status" value="2"/>
</dbReference>
<dbReference type="PROSITE" id="PS50924">
    <property type="entry name" value="MHYT"/>
    <property type="match status" value="1"/>
</dbReference>
<evidence type="ECO:0000259" key="2">
    <source>
        <dbReference type="PROSITE" id="PS50924"/>
    </source>
</evidence>
<keyword evidence="1" id="KW-0472">Membrane</keyword>
<evidence type="ECO:0000256" key="1">
    <source>
        <dbReference type="PROSITE-ProRule" id="PRU00244"/>
    </source>
</evidence>
<gene>
    <name evidence="3" type="ORF">J3U76_01180</name>
</gene>
<evidence type="ECO:0000313" key="3">
    <source>
        <dbReference type="EMBL" id="MBO1518255.1"/>
    </source>
</evidence>
<evidence type="ECO:0000313" key="4">
    <source>
        <dbReference type="Proteomes" id="UP000664882"/>
    </source>
</evidence>
<organism evidence="3 4">
    <name type="scientific">Oceanisphaera pacifica</name>
    <dbReference type="NCBI Taxonomy" id="2818389"/>
    <lineage>
        <taxon>Bacteria</taxon>
        <taxon>Pseudomonadati</taxon>
        <taxon>Pseudomonadota</taxon>
        <taxon>Gammaproteobacteria</taxon>
        <taxon>Aeromonadales</taxon>
        <taxon>Aeromonadaceae</taxon>
        <taxon>Oceanisphaera</taxon>
    </lineage>
</organism>
<accession>A0ABS3NCJ2</accession>
<name>A0ABS3NCJ2_9GAMM</name>
<sequence length="250" mass="26714">MLASSHNQILVICSIIVAVLASYTALNMASRVSNTSGKTAMCWLAGGSFAMGFGIWSMHFIGMLAFNLPIALGYDVPLTFISLLIAIASSALALHLVCKETLPIKRLISGGILMGGGVASMHYTGMEAMLMTPRIVYVPWIFVLSIVIAIFASIAALWLAFRLRYDSKRTAFTRIGASLVMGCAIVGMHYTDIAASKFPLNSFCGATNSGIDTKWLAILVIIVSLAVFAIALIISMLDARCSNRSTISFA</sequence>
<feature type="transmembrane region" description="Helical" evidence="1">
    <location>
        <begin position="137"/>
        <end position="159"/>
    </location>
</feature>
<reference evidence="3 4" key="1">
    <citation type="submission" date="2021-03" db="EMBL/GenBank/DDBJ databases">
        <title>Oceanisphaera sp. nov., isolated from the intestine.</title>
        <authorList>
            <person name="Zhao L.-H."/>
            <person name="Shi L.-F."/>
        </authorList>
    </citation>
    <scope>NUCLEOTIDE SEQUENCE [LARGE SCALE GENOMIC DNA]</scope>
    <source>
        <strain evidence="3 4">DM8</strain>
    </source>
</reference>
<feature type="transmembrane region" description="Helical" evidence="1">
    <location>
        <begin position="41"/>
        <end position="66"/>
    </location>
</feature>